<evidence type="ECO:0000256" key="1">
    <source>
        <dbReference type="ARBA" id="ARBA00004383"/>
    </source>
</evidence>
<dbReference type="GO" id="GO:0015031">
    <property type="term" value="P:protein transport"/>
    <property type="evidence" value="ECO:0007669"/>
    <property type="project" value="UniProtKB-KW"/>
</dbReference>
<keyword evidence="5" id="KW-0997">Cell inner membrane</keyword>
<dbReference type="Pfam" id="PF03544">
    <property type="entry name" value="TonB_C"/>
    <property type="match status" value="1"/>
</dbReference>
<evidence type="ECO:0000256" key="5">
    <source>
        <dbReference type="ARBA" id="ARBA00022519"/>
    </source>
</evidence>
<protein>
    <submittedName>
        <fullName evidence="13">TonB family protein</fullName>
    </submittedName>
</protein>
<keyword evidence="14" id="KW-1185">Reference proteome</keyword>
<evidence type="ECO:0000256" key="2">
    <source>
        <dbReference type="ARBA" id="ARBA00006555"/>
    </source>
</evidence>
<keyword evidence="8 11" id="KW-1133">Transmembrane helix</keyword>
<keyword evidence="4" id="KW-1003">Cell membrane</keyword>
<dbReference type="Proteomes" id="UP001302429">
    <property type="component" value="Chromosome"/>
</dbReference>
<comment type="subcellular location">
    <subcellularLocation>
        <location evidence="1">Cell inner membrane</location>
        <topology evidence="1">Single-pass membrane protein</topology>
        <orientation evidence="1">Periplasmic side</orientation>
    </subcellularLocation>
</comment>
<comment type="similarity">
    <text evidence="2">Belongs to the TonB family.</text>
</comment>
<keyword evidence="6 11" id="KW-0812">Transmembrane</keyword>
<feature type="domain" description="TonB C-terminal" evidence="12">
    <location>
        <begin position="139"/>
        <end position="230"/>
    </location>
</feature>
<dbReference type="AlphaFoldDB" id="A0AA97I1H8"/>
<evidence type="ECO:0000256" key="8">
    <source>
        <dbReference type="ARBA" id="ARBA00022989"/>
    </source>
</evidence>
<evidence type="ECO:0000256" key="4">
    <source>
        <dbReference type="ARBA" id="ARBA00022475"/>
    </source>
</evidence>
<dbReference type="InterPro" id="IPR006260">
    <property type="entry name" value="TonB/TolA_C"/>
</dbReference>
<evidence type="ECO:0000256" key="10">
    <source>
        <dbReference type="SAM" id="MobiDB-lite"/>
    </source>
</evidence>
<dbReference type="GO" id="GO:0005886">
    <property type="term" value="C:plasma membrane"/>
    <property type="evidence" value="ECO:0007669"/>
    <property type="project" value="UniProtKB-SubCell"/>
</dbReference>
<evidence type="ECO:0000256" key="9">
    <source>
        <dbReference type="ARBA" id="ARBA00023136"/>
    </source>
</evidence>
<proteinExistence type="inferred from homology"/>
<feature type="region of interest" description="Disordered" evidence="10">
    <location>
        <begin position="54"/>
        <end position="90"/>
    </location>
</feature>
<dbReference type="EMBL" id="CP136594">
    <property type="protein sequence ID" value="WOE75408.1"/>
    <property type="molecule type" value="Genomic_DNA"/>
</dbReference>
<keyword evidence="7" id="KW-0653">Protein transport</keyword>
<dbReference type="GO" id="GO:0055085">
    <property type="term" value="P:transmembrane transport"/>
    <property type="evidence" value="ECO:0007669"/>
    <property type="project" value="InterPro"/>
</dbReference>
<dbReference type="RefSeq" id="WP_317082282.1">
    <property type="nucleotide sequence ID" value="NZ_CP136594.1"/>
</dbReference>
<dbReference type="Gene3D" id="3.30.1150.10">
    <property type="match status" value="1"/>
</dbReference>
<feature type="transmembrane region" description="Helical" evidence="11">
    <location>
        <begin position="20"/>
        <end position="42"/>
    </location>
</feature>
<reference evidence="13 14" key="1">
    <citation type="submission" date="2023-10" db="EMBL/GenBank/DDBJ databases">
        <title>Complete genome sequence of a Sphingomonadaceae bacterium.</title>
        <authorList>
            <person name="Yan C."/>
        </authorList>
    </citation>
    <scope>NUCLEOTIDE SEQUENCE [LARGE SCALE GENOMIC DNA]</scope>
    <source>
        <strain evidence="13 14">SCSIO 66989</strain>
    </source>
</reference>
<evidence type="ECO:0000256" key="3">
    <source>
        <dbReference type="ARBA" id="ARBA00022448"/>
    </source>
</evidence>
<evidence type="ECO:0000313" key="14">
    <source>
        <dbReference type="Proteomes" id="UP001302429"/>
    </source>
</evidence>
<accession>A0AA97I1H8</accession>
<evidence type="ECO:0000313" key="13">
    <source>
        <dbReference type="EMBL" id="WOE75408.1"/>
    </source>
</evidence>
<dbReference type="PROSITE" id="PS52015">
    <property type="entry name" value="TONB_CTD"/>
    <property type="match status" value="1"/>
</dbReference>
<evidence type="ECO:0000256" key="6">
    <source>
        <dbReference type="ARBA" id="ARBA00022692"/>
    </source>
</evidence>
<evidence type="ECO:0000256" key="11">
    <source>
        <dbReference type="SAM" id="Phobius"/>
    </source>
</evidence>
<dbReference type="SUPFAM" id="SSF74653">
    <property type="entry name" value="TolA/TonB C-terminal domain"/>
    <property type="match status" value="1"/>
</dbReference>
<name>A0AA97I1H8_9SPHN</name>
<gene>
    <name evidence="13" type="ORF">RB602_01445</name>
</gene>
<dbReference type="PANTHER" id="PTHR33446">
    <property type="entry name" value="PROTEIN TONB-RELATED"/>
    <property type="match status" value="1"/>
</dbReference>
<dbReference type="NCBIfam" id="TIGR01352">
    <property type="entry name" value="tonB_Cterm"/>
    <property type="match status" value="1"/>
</dbReference>
<evidence type="ECO:0000259" key="12">
    <source>
        <dbReference type="PROSITE" id="PS52015"/>
    </source>
</evidence>
<dbReference type="InterPro" id="IPR037682">
    <property type="entry name" value="TonB_C"/>
</dbReference>
<keyword evidence="9 11" id="KW-0472">Membrane</keyword>
<sequence length="230" mass="24608">MSYADQPGFGASNGDRVKSAIMVAALQGSVIAALVLVPIAVVSDDPIIDGGFTARNIPATPPPEPVDPVEKPKEASTAITTPIPPRPMPNDNALVVPPITDLDITPPLIGDPGAENIIGPENGSGTDSGVRLPPPVIIAPKRDPRYARFFQPAYPTQKLRSGEEGRVRISVLVAADGRVKAVKQIAASDLAFWRATERQALRRWRFIPGTRDGEPDEQWIALTVNFTIND</sequence>
<keyword evidence="3" id="KW-0813">Transport</keyword>
<dbReference type="KEGG" id="acoa:RB602_01445"/>
<evidence type="ECO:0000256" key="7">
    <source>
        <dbReference type="ARBA" id="ARBA00022927"/>
    </source>
</evidence>
<dbReference type="InterPro" id="IPR051045">
    <property type="entry name" value="TonB-dependent_transducer"/>
</dbReference>
<organism evidence="13 14">
    <name type="scientific">Alterisphingorhabdus coralli</name>
    <dbReference type="NCBI Taxonomy" id="3071408"/>
    <lineage>
        <taxon>Bacteria</taxon>
        <taxon>Pseudomonadati</taxon>
        <taxon>Pseudomonadota</taxon>
        <taxon>Alphaproteobacteria</taxon>
        <taxon>Sphingomonadales</taxon>
        <taxon>Sphingomonadaceae</taxon>
        <taxon>Alterisphingorhabdus (ex Yan et al. 2024)</taxon>
    </lineage>
</organism>